<proteinExistence type="predicted"/>
<protein>
    <recommendedName>
        <fullName evidence="4">AAA domain-containing protein</fullName>
    </recommendedName>
</protein>
<dbReference type="RefSeq" id="WP_344240918.1">
    <property type="nucleotide sequence ID" value="NZ_BAAAPH010000035.1"/>
</dbReference>
<dbReference type="Proteomes" id="UP001501705">
    <property type="component" value="Unassembled WGS sequence"/>
</dbReference>
<evidence type="ECO:0000313" key="3">
    <source>
        <dbReference type="Proteomes" id="UP001501705"/>
    </source>
</evidence>
<sequence length="65" mass="6797">MAELVLIVGLPGAGKSRWARKVEADRKALRLTPDEWMHALFGAGDATAGAGSSNPNSSGALRPEH</sequence>
<dbReference type="SUPFAM" id="SSF52540">
    <property type="entry name" value="P-loop containing nucleoside triphosphate hydrolases"/>
    <property type="match status" value="1"/>
</dbReference>
<organism evidence="2 3">
    <name type="scientific">Kribbella hippodromi</name>
    <dbReference type="NCBI Taxonomy" id="434347"/>
    <lineage>
        <taxon>Bacteria</taxon>
        <taxon>Bacillati</taxon>
        <taxon>Actinomycetota</taxon>
        <taxon>Actinomycetes</taxon>
        <taxon>Propionibacteriales</taxon>
        <taxon>Kribbellaceae</taxon>
        <taxon>Kribbella</taxon>
    </lineage>
</organism>
<name>A0ABP4QCB7_9ACTN</name>
<accession>A0ABP4QCB7</accession>
<dbReference type="EMBL" id="BAAAPH010000035">
    <property type="protein sequence ID" value="GAA1604552.1"/>
    <property type="molecule type" value="Genomic_DNA"/>
</dbReference>
<keyword evidence="3" id="KW-1185">Reference proteome</keyword>
<evidence type="ECO:0008006" key="4">
    <source>
        <dbReference type="Google" id="ProtNLM"/>
    </source>
</evidence>
<dbReference type="Pfam" id="PF13671">
    <property type="entry name" value="AAA_33"/>
    <property type="match status" value="1"/>
</dbReference>
<feature type="region of interest" description="Disordered" evidence="1">
    <location>
        <begin position="44"/>
        <end position="65"/>
    </location>
</feature>
<gene>
    <name evidence="2" type="ORF">GCM10009804_71040</name>
</gene>
<evidence type="ECO:0000313" key="2">
    <source>
        <dbReference type="EMBL" id="GAA1604552.1"/>
    </source>
</evidence>
<dbReference type="InterPro" id="IPR027417">
    <property type="entry name" value="P-loop_NTPase"/>
</dbReference>
<comment type="caution">
    <text evidence="2">The sequence shown here is derived from an EMBL/GenBank/DDBJ whole genome shotgun (WGS) entry which is preliminary data.</text>
</comment>
<reference evidence="3" key="1">
    <citation type="journal article" date="2019" name="Int. J. Syst. Evol. Microbiol.">
        <title>The Global Catalogue of Microorganisms (GCM) 10K type strain sequencing project: providing services to taxonomists for standard genome sequencing and annotation.</title>
        <authorList>
            <consortium name="The Broad Institute Genomics Platform"/>
            <consortium name="The Broad Institute Genome Sequencing Center for Infectious Disease"/>
            <person name="Wu L."/>
            <person name="Ma J."/>
        </authorList>
    </citation>
    <scope>NUCLEOTIDE SEQUENCE [LARGE SCALE GENOMIC DNA]</scope>
    <source>
        <strain evidence="3">JCM 15572</strain>
    </source>
</reference>
<evidence type="ECO:0000256" key="1">
    <source>
        <dbReference type="SAM" id="MobiDB-lite"/>
    </source>
</evidence>
<dbReference type="Gene3D" id="3.40.50.300">
    <property type="entry name" value="P-loop containing nucleotide triphosphate hydrolases"/>
    <property type="match status" value="1"/>
</dbReference>